<name>A0A0M2JQG3_9MYCO</name>
<evidence type="ECO:0000256" key="1">
    <source>
        <dbReference type="SAM" id="Phobius"/>
    </source>
</evidence>
<keyword evidence="1" id="KW-0812">Transmembrane</keyword>
<keyword evidence="4" id="KW-1185">Reference proteome</keyword>
<evidence type="ECO:0000259" key="2">
    <source>
        <dbReference type="Pfam" id="PF01425"/>
    </source>
</evidence>
<dbReference type="AlphaFoldDB" id="A0A0M2JQG3"/>
<organism evidence="3 4">
    <name type="scientific">Mycolicibacterium obuense</name>
    <dbReference type="NCBI Taxonomy" id="1807"/>
    <lineage>
        <taxon>Bacteria</taxon>
        <taxon>Bacillati</taxon>
        <taxon>Actinomycetota</taxon>
        <taxon>Actinomycetes</taxon>
        <taxon>Mycobacteriales</taxon>
        <taxon>Mycobacteriaceae</taxon>
        <taxon>Mycolicibacterium</taxon>
    </lineage>
</organism>
<dbReference type="Gene3D" id="3.90.1300.10">
    <property type="entry name" value="Amidase signature (AS) domain"/>
    <property type="match status" value="1"/>
</dbReference>
<feature type="domain" description="Amidase" evidence="2">
    <location>
        <begin position="33"/>
        <end position="65"/>
    </location>
</feature>
<dbReference type="InterPro" id="IPR036928">
    <property type="entry name" value="AS_sf"/>
</dbReference>
<evidence type="ECO:0000313" key="3">
    <source>
        <dbReference type="EMBL" id="KKE99191.1"/>
    </source>
</evidence>
<dbReference type="Proteomes" id="UP000034150">
    <property type="component" value="Unassembled WGS sequence"/>
</dbReference>
<dbReference type="InterPro" id="IPR023631">
    <property type="entry name" value="Amidase_dom"/>
</dbReference>
<dbReference type="Pfam" id="PF01425">
    <property type="entry name" value="Amidase"/>
    <property type="match status" value="1"/>
</dbReference>
<reference evidence="3 4" key="1">
    <citation type="journal article" date="2015" name="Genome Announc.">
        <title>Draft Genome Sequence of Mycobacterium obuense Strain UC1, Isolated from Patient Sputum.</title>
        <authorList>
            <person name="Greninger A.L."/>
            <person name="Cunningham G."/>
            <person name="Hsu E.D."/>
            <person name="Yu J.M."/>
            <person name="Chiu C.Y."/>
            <person name="Miller S."/>
        </authorList>
    </citation>
    <scope>NUCLEOTIDE SEQUENCE [LARGE SCALE GENOMIC DNA]</scope>
    <source>
        <strain evidence="3 4">UC1</strain>
    </source>
</reference>
<keyword evidence="1" id="KW-1133">Transmembrane helix</keyword>
<evidence type="ECO:0000313" key="4">
    <source>
        <dbReference type="Proteomes" id="UP000034150"/>
    </source>
</evidence>
<protein>
    <recommendedName>
        <fullName evidence="2">Amidase domain-containing protein</fullName>
    </recommendedName>
</protein>
<gene>
    <name evidence="3" type="ORF">WN67_25260</name>
</gene>
<dbReference type="EMBL" id="LAUZ02000116">
    <property type="protein sequence ID" value="KKE99191.1"/>
    <property type="molecule type" value="Genomic_DNA"/>
</dbReference>
<proteinExistence type="predicted"/>
<accession>A0A0M2JQG3</accession>
<keyword evidence="1" id="KW-0472">Membrane</keyword>
<feature type="transmembrane region" description="Helical" evidence="1">
    <location>
        <begin position="15"/>
        <end position="33"/>
    </location>
</feature>
<dbReference type="PATRIC" id="fig|1807.13.peg.5650"/>
<comment type="caution">
    <text evidence="3">The sequence shown here is derived from an EMBL/GenBank/DDBJ whole genome shotgun (WGS) entry which is preliminary data.</text>
</comment>
<dbReference type="SUPFAM" id="SSF75304">
    <property type="entry name" value="Amidase signature (AS) enzymes"/>
    <property type="match status" value="1"/>
</dbReference>
<sequence length="113" mass="12016">MRTNAPRAGLFSMPLVSWPSILMMSGAMLISWAKLEANVTGWAAISLPLGVTADGLPIGVQLMAPDEAVLLALAAQLETAIPWADRRPPWWTTGQSALHFNHGQVSSRLAGSP</sequence>